<dbReference type="GO" id="GO:0039624">
    <property type="term" value="C:viral outer capsid"/>
    <property type="evidence" value="ECO:0007669"/>
    <property type="project" value="UniProtKB-KW"/>
</dbReference>
<evidence type="ECO:0000256" key="5">
    <source>
        <dbReference type="ARBA" id="ARBA00022561"/>
    </source>
</evidence>
<keyword evidence="9" id="KW-1185">Reference proteome</keyword>
<dbReference type="OrthoDB" id="2636at10239"/>
<dbReference type="Gene3D" id="1.20.1280.200">
    <property type="entry name" value="Orbivirus VP4 core protein, C-terminal domain"/>
    <property type="match status" value="1"/>
</dbReference>
<evidence type="ECO:0000313" key="8">
    <source>
        <dbReference type="EMBL" id="AAG34260.1"/>
    </source>
</evidence>
<dbReference type="Pfam" id="PF05059">
    <property type="entry name" value="Orbi_VP4"/>
    <property type="match status" value="1"/>
</dbReference>
<comment type="function">
    <text evidence="1">The VP4 protein is one of the five proteins (with VP1, VP3, VP6 and VP7) which form the inner capsid of the virus.</text>
</comment>
<reference evidence="8 9" key="1">
    <citation type="journal article" date="2001" name="J. Gen. Virol.">
        <title>Complete sequence characterization of the genome of the St Croix River virus, a new orbivirus isolated from cells of Ixodes scapularis.</title>
        <authorList>
            <person name="Attoui H."/>
            <person name="Stirling J.M."/>
            <person name="Munderloh U.G."/>
            <person name="Billoir F."/>
            <person name="Brookes S.M."/>
            <person name="Burroughs J.N."/>
            <person name="de Micco P."/>
            <person name="Mertens P.P."/>
            <person name="de Lamballerie X."/>
        </authorList>
    </citation>
    <scope>NUCLEOTIDE SEQUENCE [LARGE SCALE GENOMIC DNA]</scope>
</reference>
<dbReference type="SMR" id="Q9DSP6"/>
<dbReference type="Proteomes" id="UP000202863">
    <property type="component" value="Genome"/>
</dbReference>
<evidence type="ECO:0000256" key="6">
    <source>
        <dbReference type="ARBA" id="ARBA00022770"/>
    </source>
</evidence>
<dbReference type="InterPro" id="IPR007753">
    <property type="entry name" value="Orbi_VP4"/>
</dbReference>
<protein>
    <recommendedName>
        <fullName evidence="4">Core protein VP4</fullName>
    </recommendedName>
</protein>
<keyword evidence="5" id="KW-0167">Capsid protein</keyword>
<evidence type="ECO:0000256" key="3">
    <source>
        <dbReference type="ARBA" id="ARBA00009708"/>
    </source>
</evidence>
<dbReference type="EMBL" id="AF145401">
    <property type="protein sequence ID" value="AAG34260.1"/>
    <property type="molecule type" value="Genomic_RNA"/>
</dbReference>
<evidence type="ECO:0000256" key="1">
    <source>
        <dbReference type="ARBA" id="ARBA00002541"/>
    </source>
</evidence>
<organism evidence="8 9">
    <name type="scientific">St Croix River virus</name>
    <dbReference type="NCBI Taxonomy" id="104581"/>
    <lineage>
        <taxon>Viruses</taxon>
        <taxon>Riboviria</taxon>
        <taxon>Orthornavirae</taxon>
        <taxon>Duplornaviricota</taxon>
        <taxon>Resentoviricetes</taxon>
        <taxon>Reovirales</taxon>
        <taxon>Sedoreoviridae</taxon>
        <taxon>Orbivirus</taxon>
        <taxon>Orbivirus saintcroixense</taxon>
    </lineage>
</organism>
<dbReference type="InterPro" id="IPR029063">
    <property type="entry name" value="SAM-dependent_MTases_sf"/>
</dbReference>
<evidence type="ECO:0000256" key="7">
    <source>
        <dbReference type="ARBA" id="ARBA00022844"/>
    </source>
</evidence>
<evidence type="ECO:0000313" key="9">
    <source>
        <dbReference type="Proteomes" id="UP000202863"/>
    </source>
</evidence>
<evidence type="ECO:0000256" key="2">
    <source>
        <dbReference type="ARBA" id="ARBA00004328"/>
    </source>
</evidence>
<comment type="subcellular location">
    <subcellularLocation>
        <location evidence="2">Virion</location>
    </subcellularLocation>
</comment>
<evidence type="ECO:0000256" key="4">
    <source>
        <dbReference type="ARBA" id="ARBA00021787"/>
    </source>
</evidence>
<keyword evidence="7" id="KW-0946">Virion</keyword>
<accession>Q9DSP6</accession>
<sequence>MDPSHVVLYLSRSLCRYLGAGADLLTLRGAEDPQWLWQASSTRFKDFYCTGPIHNFSIRQLRGYSFLFVVYEGDRVRCLDGDVPRDVVITPHQLSSLKGQKDLESLIGKARVPLRRTFGDEIRKHAATFCDSFSGSEAETIMMLRTDRYHISGRTPNPPNSNFPYPSLPFKGDRECGDKLVAMLDYLIPHAEYRAIYVGSGRGDTVQSFARRSPRRFSLGQWVLIDANVSWEAPPSNVLLYQGYVHSVDDVAQFLVPGALNQILIWDVRTDNVGLSKFQWEERAMEQDMLGENTAEALQSELAAALLKHRIPQFSDNRDEVFTSTLLPQPGAPAGMYEMRNFCRLDGPRTFNRSIPTAQRHPIKYDECRAMVEELHRSRRGANLRRRIFEFLHIQDEDGLLHFGEKTAHLFYLTNSCNEEHIGDLRAIVRSAGIATLWVGGEIFGYPDFSYDRRLAIADFCTKDRMVYSGLGYILLLMWEGSVPTSLPFDPWWADSFAVIVKRREVPFLPDVSLCRFIGIRERSSQLRLRFREVHDVMDVVKSLGVDASGHLFIGILSSNYVFDPYIWVNMIMLWSQQSRTDKIRDIESHGAAVIEWDRSHMDKPWHSFDDLTASLVALGKILPPQRYRSFLSRVRGWLDSYA</sequence>
<proteinExistence type="inferred from homology"/>
<name>Q9DSP6_9REOV</name>
<comment type="similarity">
    <text evidence="3">Belongs to the orbivirus VP4 family.</text>
</comment>
<dbReference type="RefSeq" id="YP_052945.1">
    <property type="nucleotide sequence ID" value="NC_006000.1"/>
</dbReference>
<reference evidence="9" key="2">
    <citation type="journal article" date="2005" name="Virology">
        <title>Expansion of family Reoviridae to include nine-segmented dsRNA viruses: isolation and characterization of a new virus designated Aedes pseudoscutellaris reovirus assigned to a proposed genus (Dinovernavirus).</title>
        <authorList>
            <person name="Attoui H."/>
            <person name="Mohd Jaafar F."/>
            <person name="Belhouchet M."/>
            <person name="Biagini P."/>
            <person name="Cantaloube J.F."/>
            <person name="de Micco P."/>
            <person name="de Lamballerie X."/>
        </authorList>
    </citation>
    <scope>NUCLEOTIDE SEQUENCE [LARGE SCALE GENOMIC DNA]</scope>
</reference>
<dbReference type="InterPro" id="IPR043026">
    <property type="entry name" value="Orbi_VP4_C"/>
</dbReference>
<dbReference type="GeneID" id="2943197"/>
<dbReference type="KEGG" id="vg:2943197"/>
<keyword evidence="6" id="KW-1152">Outer capsid protein</keyword>
<dbReference type="Gene3D" id="3.40.50.150">
    <property type="entry name" value="Vaccinia Virus protein VP39"/>
    <property type="match status" value="1"/>
</dbReference>